<dbReference type="PATRIC" id="fig|632772.20.peg.8012"/>
<evidence type="ECO:0000256" key="3">
    <source>
        <dbReference type="ARBA" id="ARBA00022801"/>
    </source>
</evidence>
<evidence type="ECO:0000256" key="4">
    <source>
        <dbReference type="ARBA" id="ARBA00022833"/>
    </source>
</evidence>
<dbReference type="KEGG" id="rop:ROP_pROB01-02780"/>
<evidence type="ECO:0000313" key="9">
    <source>
        <dbReference type="EMBL" id="BAH55777.1"/>
    </source>
</evidence>
<dbReference type="GO" id="GO:0004222">
    <property type="term" value="F:metalloendopeptidase activity"/>
    <property type="evidence" value="ECO:0007669"/>
    <property type="project" value="InterPro"/>
</dbReference>
<dbReference type="GO" id="GO:0006508">
    <property type="term" value="P:proteolysis"/>
    <property type="evidence" value="ECO:0007669"/>
    <property type="project" value="UniProtKB-KW"/>
</dbReference>
<comment type="similarity">
    <text evidence="6">Belongs to the peptidase M48 family.</text>
</comment>
<dbReference type="RefSeq" id="WP_007296028.1">
    <property type="nucleotide sequence ID" value="NC_012520.1"/>
</dbReference>
<keyword evidence="7" id="KW-1133">Transmembrane helix</keyword>
<geneLocation type="plasmid" evidence="9 10">
    <name>pROB01</name>
</geneLocation>
<dbReference type="EMBL" id="AP011116">
    <property type="protein sequence ID" value="BAH55777.1"/>
    <property type="molecule type" value="Genomic_DNA"/>
</dbReference>
<feature type="transmembrane region" description="Helical" evidence="7">
    <location>
        <begin position="6"/>
        <end position="22"/>
    </location>
</feature>
<keyword evidence="1 6" id="KW-0645">Protease</keyword>
<evidence type="ECO:0000256" key="6">
    <source>
        <dbReference type="RuleBase" id="RU003983"/>
    </source>
</evidence>
<keyword evidence="7" id="KW-0812">Transmembrane</keyword>
<dbReference type="InterPro" id="IPR052173">
    <property type="entry name" value="Beta-lactam_resp_regulator"/>
</dbReference>
<dbReference type="HOGENOM" id="CLU_056335_0_0_11"/>
<keyword evidence="3 6" id="KW-0378">Hydrolase</keyword>
<evidence type="ECO:0000256" key="7">
    <source>
        <dbReference type="SAM" id="Phobius"/>
    </source>
</evidence>
<protein>
    <submittedName>
        <fullName evidence="9">Hypothetical membrane protein</fullName>
    </submittedName>
</protein>
<dbReference type="AlphaFoldDB" id="C1BD33"/>
<comment type="cofactor">
    <cofactor evidence="6">
        <name>Zn(2+)</name>
        <dbReference type="ChEBI" id="CHEBI:29105"/>
    </cofactor>
    <text evidence="6">Binds 1 zinc ion per subunit.</text>
</comment>
<keyword evidence="9" id="KW-0614">Plasmid</keyword>
<dbReference type="GO" id="GO:0046872">
    <property type="term" value="F:metal ion binding"/>
    <property type="evidence" value="ECO:0007669"/>
    <property type="project" value="UniProtKB-KW"/>
</dbReference>
<evidence type="ECO:0000256" key="5">
    <source>
        <dbReference type="ARBA" id="ARBA00023049"/>
    </source>
</evidence>
<accession>C1BD33</accession>
<feature type="transmembrane region" description="Helical" evidence="7">
    <location>
        <begin position="86"/>
        <end position="110"/>
    </location>
</feature>
<sequence>MTLAAVLLVGAVLVAVLAPPVLETMPFSGIRPNVVLAFWLASMASVLFFAGSAVVVLAWPDHAPAEGVIETIVRCFSAVSHTAAPWIGASLVAAGLMVGAGVVARAVFFARQQSVSRSHMQDFHRDVVAIVARTEQGHDDVMWLDHPLPMAYSVSGRPGFVVATEGLSSSLSGVERDAVLAHERAHLSGHHHLIVGVADLLARVLPMVPLFARSPRAIKTVIELAADEQAARVTSAAVVSSALSVVADAALPTPAFTLGLGNDMNLRLWRLRRAPHTRFSRLACCAAAAVTVTVPAVVALTVVSVTTMTACILLT</sequence>
<feature type="transmembrane region" description="Helical" evidence="7">
    <location>
        <begin position="282"/>
        <end position="305"/>
    </location>
</feature>
<reference evidence="9 10" key="1">
    <citation type="submission" date="2009-03" db="EMBL/GenBank/DDBJ databases">
        <title>Comparison of the complete genome sequences of Rhodococcus erythropolis PR4 and Rhodococcus opacus B4.</title>
        <authorList>
            <person name="Takarada H."/>
            <person name="Sekine M."/>
            <person name="Hosoyama A."/>
            <person name="Yamada R."/>
            <person name="Fujisawa T."/>
            <person name="Omata S."/>
            <person name="Shimizu A."/>
            <person name="Tsukatani N."/>
            <person name="Tanikawa S."/>
            <person name="Fujita N."/>
            <person name="Harayama S."/>
        </authorList>
    </citation>
    <scope>NUCLEOTIDE SEQUENCE [LARGE SCALE GENOMIC DNA]</scope>
    <source>
        <strain evidence="9 10">B4</strain>
        <plasmid evidence="9 10">pROB01</plasmid>
    </source>
</reference>
<keyword evidence="4 6" id="KW-0862">Zinc</keyword>
<keyword evidence="7" id="KW-0472">Membrane</keyword>
<dbReference type="Pfam" id="PF01435">
    <property type="entry name" value="Peptidase_M48"/>
    <property type="match status" value="1"/>
</dbReference>
<evidence type="ECO:0000259" key="8">
    <source>
        <dbReference type="Pfam" id="PF01435"/>
    </source>
</evidence>
<feature type="domain" description="Peptidase M48" evidence="8">
    <location>
        <begin position="125"/>
        <end position="198"/>
    </location>
</feature>
<evidence type="ECO:0000313" key="10">
    <source>
        <dbReference type="Proteomes" id="UP000002212"/>
    </source>
</evidence>
<evidence type="ECO:0000256" key="1">
    <source>
        <dbReference type="ARBA" id="ARBA00022670"/>
    </source>
</evidence>
<feature type="transmembrane region" description="Helical" evidence="7">
    <location>
        <begin position="34"/>
        <end position="59"/>
    </location>
</feature>
<keyword evidence="2" id="KW-0479">Metal-binding</keyword>
<dbReference type="OrthoDB" id="9785340at2"/>
<proteinExistence type="inferred from homology"/>
<dbReference type="Proteomes" id="UP000002212">
    <property type="component" value="Plasmid pROB01"/>
</dbReference>
<keyword evidence="5 6" id="KW-0482">Metalloprotease</keyword>
<dbReference type="InterPro" id="IPR001915">
    <property type="entry name" value="Peptidase_M48"/>
</dbReference>
<organism evidence="9 10">
    <name type="scientific">Rhodococcus opacus (strain B4)</name>
    <dbReference type="NCBI Taxonomy" id="632772"/>
    <lineage>
        <taxon>Bacteria</taxon>
        <taxon>Bacillati</taxon>
        <taxon>Actinomycetota</taxon>
        <taxon>Actinomycetes</taxon>
        <taxon>Mycobacteriales</taxon>
        <taxon>Nocardiaceae</taxon>
        <taxon>Rhodococcus</taxon>
    </lineage>
</organism>
<dbReference type="Gene3D" id="3.30.2010.10">
    <property type="entry name" value="Metalloproteases ('zincins'), catalytic domain"/>
    <property type="match status" value="1"/>
</dbReference>
<name>C1BD33_RHOOB</name>
<dbReference type="PANTHER" id="PTHR34978">
    <property type="entry name" value="POSSIBLE SENSOR-TRANSDUCER PROTEIN BLAR"/>
    <property type="match status" value="1"/>
</dbReference>
<dbReference type="PANTHER" id="PTHR34978:SF3">
    <property type="entry name" value="SLR0241 PROTEIN"/>
    <property type="match status" value="1"/>
</dbReference>
<gene>
    <name evidence="9" type="ordered locus">ROP_pROB01-02780</name>
</gene>
<dbReference type="CDD" id="cd07326">
    <property type="entry name" value="M56_BlaR1_MecR1_like"/>
    <property type="match status" value="1"/>
</dbReference>
<evidence type="ECO:0000256" key="2">
    <source>
        <dbReference type="ARBA" id="ARBA00022723"/>
    </source>
</evidence>